<proteinExistence type="inferred from homology"/>
<dbReference type="RefSeq" id="WP_183341362.1">
    <property type="nucleotide sequence ID" value="NZ_JACHNU010000002.1"/>
</dbReference>
<dbReference type="CDD" id="cd07043">
    <property type="entry name" value="STAS_anti-anti-sigma_factors"/>
    <property type="match status" value="1"/>
</dbReference>
<accession>A0A840IC39</accession>
<dbReference type="PANTHER" id="PTHR33495">
    <property type="entry name" value="ANTI-SIGMA FACTOR ANTAGONIST TM_1081-RELATED-RELATED"/>
    <property type="match status" value="1"/>
</dbReference>
<organism evidence="4 5">
    <name type="scientific">Conexibacter arvalis</name>
    <dbReference type="NCBI Taxonomy" id="912552"/>
    <lineage>
        <taxon>Bacteria</taxon>
        <taxon>Bacillati</taxon>
        <taxon>Actinomycetota</taxon>
        <taxon>Thermoleophilia</taxon>
        <taxon>Solirubrobacterales</taxon>
        <taxon>Conexibacteraceae</taxon>
        <taxon>Conexibacter</taxon>
    </lineage>
</organism>
<dbReference type="SUPFAM" id="SSF52091">
    <property type="entry name" value="SpoIIaa-like"/>
    <property type="match status" value="1"/>
</dbReference>
<dbReference type="InterPro" id="IPR002645">
    <property type="entry name" value="STAS_dom"/>
</dbReference>
<dbReference type="Gene3D" id="3.30.750.24">
    <property type="entry name" value="STAS domain"/>
    <property type="match status" value="1"/>
</dbReference>
<evidence type="ECO:0000313" key="4">
    <source>
        <dbReference type="EMBL" id="MBB4662282.1"/>
    </source>
</evidence>
<evidence type="ECO:0000256" key="1">
    <source>
        <dbReference type="ARBA" id="ARBA00009013"/>
    </source>
</evidence>
<dbReference type="GO" id="GO:0043856">
    <property type="term" value="F:anti-sigma factor antagonist activity"/>
    <property type="evidence" value="ECO:0007669"/>
    <property type="project" value="InterPro"/>
</dbReference>
<evidence type="ECO:0000259" key="3">
    <source>
        <dbReference type="PROSITE" id="PS50801"/>
    </source>
</evidence>
<evidence type="ECO:0000256" key="2">
    <source>
        <dbReference type="RuleBase" id="RU003749"/>
    </source>
</evidence>
<gene>
    <name evidence="4" type="ORF">BDZ31_001868</name>
</gene>
<dbReference type="EMBL" id="JACHNU010000002">
    <property type="protein sequence ID" value="MBB4662282.1"/>
    <property type="molecule type" value="Genomic_DNA"/>
</dbReference>
<dbReference type="InterPro" id="IPR003658">
    <property type="entry name" value="Anti-sigma_ant"/>
</dbReference>
<dbReference type="Pfam" id="PF13466">
    <property type="entry name" value="STAS_2"/>
    <property type="match status" value="1"/>
</dbReference>
<evidence type="ECO:0000313" key="5">
    <source>
        <dbReference type="Proteomes" id="UP000585272"/>
    </source>
</evidence>
<comment type="similarity">
    <text evidence="1 2">Belongs to the anti-sigma-factor antagonist family.</text>
</comment>
<dbReference type="InterPro" id="IPR058548">
    <property type="entry name" value="MlaB-like_STAS"/>
</dbReference>
<dbReference type="PANTHER" id="PTHR33495:SF2">
    <property type="entry name" value="ANTI-SIGMA FACTOR ANTAGONIST TM_1081-RELATED"/>
    <property type="match status" value="1"/>
</dbReference>
<feature type="domain" description="STAS" evidence="3">
    <location>
        <begin position="12"/>
        <end position="122"/>
    </location>
</feature>
<comment type="caution">
    <text evidence="4">The sequence shown here is derived from an EMBL/GenBank/DDBJ whole genome shotgun (WGS) entry which is preliminary data.</text>
</comment>
<protein>
    <recommendedName>
        <fullName evidence="2">Anti-sigma factor antagonist</fullName>
    </recommendedName>
</protein>
<keyword evidence="5" id="KW-1185">Reference proteome</keyword>
<dbReference type="NCBIfam" id="TIGR00377">
    <property type="entry name" value="ant_ant_sig"/>
    <property type="match status" value="1"/>
</dbReference>
<name>A0A840IC39_9ACTN</name>
<dbReference type="PROSITE" id="PS50801">
    <property type="entry name" value="STAS"/>
    <property type="match status" value="1"/>
</dbReference>
<dbReference type="Proteomes" id="UP000585272">
    <property type="component" value="Unassembled WGS sequence"/>
</dbReference>
<dbReference type="InterPro" id="IPR036513">
    <property type="entry name" value="STAS_dom_sf"/>
</dbReference>
<sequence>MQHLGDAAAGGLAIEPTMEYGQAVVRVTGELDLATVGILEQTVQDLLASGCPGVVLDLRELAFIDSTGLRMLLRLDDLASDCGRRFGIVEGTGPVRRLLRLTGLDARFAADARTSVGASPQR</sequence>
<dbReference type="AlphaFoldDB" id="A0A840IC39"/>
<reference evidence="4 5" key="1">
    <citation type="submission" date="2020-08" db="EMBL/GenBank/DDBJ databases">
        <title>Genomic Encyclopedia of Archaeal and Bacterial Type Strains, Phase II (KMG-II): from individual species to whole genera.</title>
        <authorList>
            <person name="Goeker M."/>
        </authorList>
    </citation>
    <scope>NUCLEOTIDE SEQUENCE [LARGE SCALE GENOMIC DNA]</scope>
    <source>
        <strain evidence="4 5">DSM 23288</strain>
    </source>
</reference>